<dbReference type="PANTHER" id="PTHR34846:SF11">
    <property type="entry name" value="4-CARBOXYMUCONOLACTONE DECARBOXYLASE FAMILY PROTEIN (AFU_ORTHOLOGUE AFUA_6G11590)"/>
    <property type="match status" value="1"/>
</dbReference>
<dbReference type="SUPFAM" id="SSF69118">
    <property type="entry name" value="AhpD-like"/>
    <property type="match status" value="1"/>
</dbReference>
<accession>A0A139ANW9</accession>
<sequence>MGLPKSLETLSGERFPSLRDDQMTPEQIVARNGIVGGPRGGVVGPFNCLLRSPVMCEVAQRVGAAVRFQSSLPAKLNEMVIIMTGRHWNAQFEFYAHRLLAEQAGLDPAIADAIAQNRRPDRMSPEETAVYEFVTELIKTTRVSDANYNRAKSLFGERGVVDIIVAMGYYSLVSFALNVDKYPLPPDAKPLVEVIPKLSKL</sequence>
<dbReference type="STRING" id="1344416.A0A139ANW9"/>
<evidence type="ECO:0008006" key="3">
    <source>
        <dbReference type="Google" id="ProtNLM"/>
    </source>
</evidence>
<dbReference type="Proteomes" id="UP000070544">
    <property type="component" value="Unassembled WGS sequence"/>
</dbReference>
<evidence type="ECO:0000313" key="1">
    <source>
        <dbReference type="EMBL" id="KXS18432.1"/>
    </source>
</evidence>
<organism evidence="1 2">
    <name type="scientific">Gonapodya prolifera (strain JEL478)</name>
    <name type="common">Monoblepharis prolifera</name>
    <dbReference type="NCBI Taxonomy" id="1344416"/>
    <lineage>
        <taxon>Eukaryota</taxon>
        <taxon>Fungi</taxon>
        <taxon>Fungi incertae sedis</taxon>
        <taxon>Chytridiomycota</taxon>
        <taxon>Chytridiomycota incertae sedis</taxon>
        <taxon>Monoblepharidomycetes</taxon>
        <taxon>Monoblepharidales</taxon>
        <taxon>Gonapodyaceae</taxon>
        <taxon>Gonapodya</taxon>
    </lineage>
</organism>
<dbReference type="PANTHER" id="PTHR34846">
    <property type="entry name" value="4-CARBOXYMUCONOLACTONE DECARBOXYLASE FAMILY PROTEIN (AFU_ORTHOLOGUE AFUA_6G11590)"/>
    <property type="match status" value="1"/>
</dbReference>
<evidence type="ECO:0000313" key="2">
    <source>
        <dbReference type="Proteomes" id="UP000070544"/>
    </source>
</evidence>
<name>A0A139ANW9_GONPJ</name>
<reference evidence="1 2" key="1">
    <citation type="journal article" date="2015" name="Genome Biol. Evol.">
        <title>Phylogenomic analyses indicate that early fungi evolved digesting cell walls of algal ancestors of land plants.</title>
        <authorList>
            <person name="Chang Y."/>
            <person name="Wang S."/>
            <person name="Sekimoto S."/>
            <person name="Aerts A.L."/>
            <person name="Choi C."/>
            <person name="Clum A."/>
            <person name="LaButti K.M."/>
            <person name="Lindquist E.A."/>
            <person name="Yee Ngan C."/>
            <person name="Ohm R.A."/>
            <person name="Salamov A.A."/>
            <person name="Grigoriev I.V."/>
            <person name="Spatafora J.W."/>
            <person name="Berbee M.L."/>
        </authorList>
    </citation>
    <scope>NUCLEOTIDE SEQUENCE [LARGE SCALE GENOMIC DNA]</scope>
    <source>
        <strain evidence="1 2">JEL478</strain>
    </source>
</reference>
<proteinExistence type="predicted"/>
<dbReference type="AlphaFoldDB" id="A0A139ANW9"/>
<dbReference type="Gene3D" id="1.20.1290.10">
    <property type="entry name" value="AhpD-like"/>
    <property type="match status" value="1"/>
</dbReference>
<protein>
    <recommendedName>
        <fullName evidence="3">4-carboxymuconolactone decarboxylase</fullName>
    </recommendedName>
</protein>
<dbReference type="InterPro" id="IPR029032">
    <property type="entry name" value="AhpD-like"/>
</dbReference>
<gene>
    <name evidence="1" type="ORF">M427DRAFT_53817</name>
</gene>
<dbReference type="OrthoDB" id="9998495at2759"/>
<dbReference type="EMBL" id="KQ965742">
    <property type="protein sequence ID" value="KXS18432.1"/>
    <property type="molecule type" value="Genomic_DNA"/>
</dbReference>
<keyword evidence="2" id="KW-1185">Reference proteome</keyword>